<comment type="caution">
    <text evidence="1">The sequence shown here is derived from an EMBL/GenBank/DDBJ whole genome shotgun (WGS) entry which is preliminary data.</text>
</comment>
<protein>
    <recommendedName>
        <fullName evidence="3">DUF4371 domain-containing protein</fullName>
    </recommendedName>
</protein>
<feature type="non-terminal residue" evidence="1">
    <location>
        <position position="156"/>
    </location>
</feature>
<keyword evidence="2" id="KW-1185">Reference proteome</keyword>
<proteinExistence type="predicted"/>
<dbReference type="Proteomes" id="UP001231189">
    <property type="component" value="Unassembled WGS sequence"/>
</dbReference>
<dbReference type="PANTHER" id="PTHR45749:SF35">
    <property type="entry name" value="AC-LIKE TRANSPOSASE-RELATED"/>
    <property type="match status" value="1"/>
</dbReference>
<dbReference type="SUPFAM" id="SSF53098">
    <property type="entry name" value="Ribonuclease H-like"/>
    <property type="match status" value="1"/>
</dbReference>
<organism evidence="1 2">
    <name type="scientific">Lolium multiflorum</name>
    <name type="common">Italian ryegrass</name>
    <name type="synonym">Lolium perenne subsp. multiflorum</name>
    <dbReference type="NCBI Taxonomy" id="4521"/>
    <lineage>
        <taxon>Eukaryota</taxon>
        <taxon>Viridiplantae</taxon>
        <taxon>Streptophyta</taxon>
        <taxon>Embryophyta</taxon>
        <taxon>Tracheophyta</taxon>
        <taxon>Spermatophyta</taxon>
        <taxon>Magnoliopsida</taxon>
        <taxon>Liliopsida</taxon>
        <taxon>Poales</taxon>
        <taxon>Poaceae</taxon>
        <taxon>BOP clade</taxon>
        <taxon>Pooideae</taxon>
        <taxon>Poodae</taxon>
        <taxon>Poeae</taxon>
        <taxon>Poeae Chloroplast Group 2 (Poeae type)</taxon>
        <taxon>Loliodinae</taxon>
        <taxon>Loliinae</taxon>
        <taxon>Lolium</taxon>
    </lineage>
</organism>
<reference evidence="1" key="1">
    <citation type="submission" date="2023-07" db="EMBL/GenBank/DDBJ databases">
        <title>A chromosome-level genome assembly of Lolium multiflorum.</title>
        <authorList>
            <person name="Chen Y."/>
            <person name="Copetti D."/>
            <person name="Kolliker R."/>
            <person name="Studer B."/>
        </authorList>
    </citation>
    <scope>NUCLEOTIDE SEQUENCE</scope>
    <source>
        <strain evidence="1">02402/16</strain>
        <tissue evidence="1">Leaf</tissue>
    </source>
</reference>
<evidence type="ECO:0000313" key="2">
    <source>
        <dbReference type="Proteomes" id="UP001231189"/>
    </source>
</evidence>
<evidence type="ECO:0000313" key="1">
    <source>
        <dbReference type="EMBL" id="KAK1607171.1"/>
    </source>
</evidence>
<dbReference type="InterPro" id="IPR012337">
    <property type="entry name" value="RNaseH-like_sf"/>
</dbReference>
<dbReference type="PANTHER" id="PTHR45749">
    <property type="match status" value="1"/>
</dbReference>
<feature type="non-terminal residue" evidence="1">
    <location>
        <position position="1"/>
    </location>
</feature>
<gene>
    <name evidence="1" type="ORF">QYE76_030844</name>
</gene>
<dbReference type="AlphaFoldDB" id="A0AAD8QQM5"/>
<name>A0AAD8QQM5_LOLMU</name>
<sequence>VDDTSGLGLFNVLLDTLDSLDLDVANVIGQGYDNGSNMKGKNQGVQNRLLLVNPKPLYMPCACHSLNLTLCDMAKSCEQAISFFGIIQPIYVLFARSTKRWKILLDNSVQPIKCQTPQIISALKELAKVSTDDPAAVSDAQGLVSALQKFETLVGM</sequence>
<dbReference type="EMBL" id="JAUUTY010000007">
    <property type="protein sequence ID" value="KAK1607171.1"/>
    <property type="molecule type" value="Genomic_DNA"/>
</dbReference>
<evidence type="ECO:0008006" key="3">
    <source>
        <dbReference type="Google" id="ProtNLM"/>
    </source>
</evidence>
<accession>A0AAD8QQM5</accession>